<dbReference type="EMBL" id="JAMKOV010000002">
    <property type="protein sequence ID" value="KAI8042158.1"/>
    <property type="molecule type" value="Genomic_DNA"/>
</dbReference>
<comment type="caution">
    <text evidence="5">The sequence shown here is derived from an EMBL/GenBank/DDBJ whole genome shotgun (WGS) entry which is preliminary data.</text>
</comment>
<evidence type="ECO:0000313" key="5">
    <source>
        <dbReference type="EMBL" id="KAI8042158.1"/>
    </source>
</evidence>
<dbReference type="Pfam" id="PF00089">
    <property type="entry name" value="Trypsin"/>
    <property type="match status" value="2"/>
</dbReference>
<dbReference type="SMART" id="SM00020">
    <property type="entry name" value="Tryp_SPc"/>
    <property type="match status" value="1"/>
</dbReference>
<feature type="non-terminal residue" evidence="5">
    <location>
        <position position="774"/>
    </location>
</feature>
<evidence type="ECO:0000256" key="3">
    <source>
        <dbReference type="SAM" id="MobiDB-lite"/>
    </source>
</evidence>
<dbReference type="PROSITE" id="PS50240">
    <property type="entry name" value="TRYPSIN_DOM"/>
    <property type="match status" value="2"/>
</dbReference>
<comment type="similarity">
    <text evidence="2">Belongs to the peptidase S1 family. CLIP subfamily.</text>
</comment>
<dbReference type="Proteomes" id="UP001059596">
    <property type="component" value="Unassembled WGS sequence"/>
</dbReference>
<accession>A0A9P9YSW1</accession>
<keyword evidence="1" id="KW-1015">Disulfide bond</keyword>
<evidence type="ECO:0000259" key="4">
    <source>
        <dbReference type="PROSITE" id="PS50240"/>
    </source>
</evidence>
<feature type="region of interest" description="Disordered" evidence="3">
    <location>
        <begin position="306"/>
        <end position="641"/>
    </location>
</feature>
<feature type="compositionally biased region" description="Polar residues" evidence="3">
    <location>
        <begin position="358"/>
        <end position="369"/>
    </location>
</feature>
<proteinExistence type="inferred from homology"/>
<gene>
    <name evidence="5" type="ORF">M5D96_003460</name>
</gene>
<evidence type="ECO:0000256" key="1">
    <source>
        <dbReference type="ARBA" id="ARBA00023157"/>
    </source>
</evidence>
<evidence type="ECO:0000313" key="6">
    <source>
        <dbReference type="Proteomes" id="UP001059596"/>
    </source>
</evidence>
<feature type="compositionally biased region" description="Polar residues" evidence="3">
    <location>
        <begin position="619"/>
        <end position="629"/>
    </location>
</feature>
<dbReference type="CDD" id="cd00190">
    <property type="entry name" value="Tryp_SPc"/>
    <property type="match status" value="1"/>
</dbReference>
<feature type="compositionally biased region" description="Polar residues" evidence="3">
    <location>
        <begin position="310"/>
        <end position="331"/>
    </location>
</feature>
<dbReference type="FunFam" id="2.40.10.10:FF:000068">
    <property type="entry name" value="transmembrane protease serine 2"/>
    <property type="match status" value="1"/>
</dbReference>
<dbReference type="PANTHER" id="PTHR24256">
    <property type="entry name" value="TRYPTASE-RELATED"/>
    <property type="match status" value="1"/>
</dbReference>
<dbReference type="GO" id="GO:0006508">
    <property type="term" value="P:proteolysis"/>
    <property type="evidence" value="ECO:0007669"/>
    <property type="project" value="InterPro"/>
</dbReference>
<dbReference type="InterPro" id="IPR001254">
    <property type="entry name" value="Trypsin_dom"/>
</dbReference>
<keyword evidence="6" id="KW-1185">Reference proteome</keyword>
<name>A0A9P9YSW1_9MUSC</name>
<dbReference type="AlphaFoldDB" id="A0A9P9YSW1"/>
<dbReference type="Gene3D" id="2.40.10.10">
    <property type="entry name" value="Trypsin-like serine proteases"/>
    <property type="match status" value="2"/>
</dbReference>
<feature type="domain" description="Peptidase S1" evidence="4">
    <location>
        <begin position="26"/>
        <end position="241"/>
    </location>
</feature>
<dbReference type="GO" id="GO:0004252">
    <property type="term" value="F:serine-type endopeptidase activity"/>
    <property type="evidence" value="ECO:0007669"/>
    <property type="project" value="InterPro"/>
</dbReference>
<reference evidence="5" key="1">
    <citation type="journal article" date="2023" name="Genome Biol. Evol.">
        <title>Long-read-based Genome Assembly of Drosophila gunungcola Reveals Fewer Chemosensory Genes in Flower-breeding Species.</title>
        <authorList>
            <person name="Negi A."/>
            <person name="Liao B.Y."/>
            <person name="Yeh S.D."/>
        </authorList>
    </citation>
    <scope>NUCLEOTIDE SEQUENCE</scope>
    <source>
        <strain evidence="5">Sukarami</strain>
    </source>
</reference>
<sequence length="774" mass="82373">TLHTTKPFVNISSWPIAKSGDTSAQVTGKSNPRGLGPSVYVTNDQSVPGQYPWVVLIFYQDILGTHIFGGSLIRPGVFEERGVDKIVRHERFDFKTGANNLALLFLNAPFELQDHIRIIALPEPQSNYDGLHCTAAGWGKKNFGDRDLSNIMKKVDLRMRTNLGNSFNLPESLMCAGGDLNKDTCTGDGGSALFCPIGAEDSGLYEQVGIVNWGMECGHQDVPATYTNVAMFRQWIEDQLSVVLSFLVNMGQYWTIGVLLLGCVLVGNACKYTCVSKELCQYEAPDFEYRNKRDCPEHQICCGVRRGSKQEQPSGPPSSYGTGYQHQPSYDQTIQTGGGSTGQKHRPAAPVSVVPNGPNDNFSGGNNFDQTRRLPQLNGDYPEGHSQGQRPAGQRPAGSGGYGQPKGREDQPTGGYTGGNGNNWNQAAGNPPVNGGYPANVPAPVKPEGTSQGQWPGGQRPAGSGGYGQPKGSEDQLTGGYTGGNGNNWNQAAGNPPVNGGYPANVPAPVKPEGTSQGQWPGGQRLAGSGGYGQPKGREDQPTGGYTGGNGNNWNQAAGNPPVNGGYPANVPAPVKPEGTSQGQWPGGQRPAGSGGYNAGNLPTGTAGNNLNPGRREQPTQGYNANKATPGTEGARPGQNQHCGMSNVNGLGFIKGIAGDQARPGQYPWVVAVFNNGRYLCGGSLISADVVLTVAHPLVGKTETDLVVRAGEWSMDTNEESFQLENREVERIKRHEGFNFTSGDKNLAVLKLKTPFQLKDHIRTICMPVPKKNV</sequence>
<dbReference type="InterPro" id="IPR009003">
    <property type="entry name" value="Peptidase_S1_PA"/>
</dbReference>
<feature type="domain" description="Peptidase S1" evidence="4">
    <location>
        <begin position="657"/>
        <end position="774"/>
    </location>
</feature>
<feature type="compositionally biased region" description="Polar residues" evidence="3">
    <location>
        <begin position="601"/>
        <end position="612"/>
    </location>
</feature>
<dbReference type="SUPFAM" id="SSF50494">
    <property type="entry name" value="Trypsin-like serine proteases"/>
    <property type="match status" value="2"/>
</dbReference>
<protein>
    <recommendedName>
        <fullName evidence="4">Peptidase S1 domain-containing protein</fullName>
    </recommendedName>
</protein>
<evidence type="ECO:0000256" key="2">
    <source>
        <dbReference type="ARBA" id="ARBA00024195"/>
    </source>
</evidence>
<dbReference type="InterPro" id="IPR043504">
    <property type="entry name" value="Peptidase_S1_PA_chymotrypsin"/>
</dbReference>
<dbReference type="InterPro" id="IPR051487">
    <property type="entry name" value="Ser/Thr_Proteases_Immune/Dev"/>
</dbReference>
<organism evidence="5 6">
    <name type="scientific">Drosophila gunungcola</name>
    <name type="common">fruit fly</name>
    <dbReference type="NCBI Taxonomy" id="103775"/>
    <lineage>
        <taxon>Eukaryota</taxon>
        <taxon>Metazoa</taxon>
        <taxon>Ecdysozoa</taxon>
        <taxon>Arthropoda</taxon>
        <taxon>Hexapoda</taxon>
        <taxon>Insecta</taxon>
        <taxon>Pterygota</taxon>
        <taxon>Neoptera</taxon>
        <taxon>Endopterygota</taxon>
        <taxon>Diptera</taxon>
        <taxon>Brachycera</taxon>
        <taxon>Muscomorpha</taxon>
        <taxon>Ephydroidea</taxon>
        <taxon>Drosophilidae</taxon>
        <taxon>Drosophila</taxon>
        <taxon>Sophophora</taxon>
    </lineage>
</organism>